<keyword evidence="2" id="KW-0732">Signal</keyword>
<proteinExistence type="predicted"/>
<name>A0A1B3SLH7_9MOLU</name>
<protein>
    <submittedName>
        <fullName evidence="3">Uncharacterized protein</fullName>
    </submittedName>
</protein>
<accession>A0A1B3SLH7</accession>
<keyword evidence="4" id="KW-1185">Reference proteome</keyword>
<feature type="region of interest" description="Disordered" evidence="1">
    <location>
        <begin position="35"/>
        <end position="55"/>
    </location>
</feature>
<dbReference type="AlphaFoldDB" id="A0A1B3SLH7"/>
<sequence length="860" mass="100357">MKKLLCTLTVVVSVVASASQAYACDSGGYNSNMGPWSNRPGVDSDNNNNNNDEPTESDIAAYDILSQYKDIVIYVDSDDSVYKFEDFIRSALSNEDYMSYEVSNIKILKIKKTFVVNFGRSKLNLELKYGIRQNVANYLKEKTDLEFIDNETVDLGELDVGIKYKNFYSKLIDEYNFPKFISEKWYNKQLSYDKDYKYLNRVYFNFDRISDDYNPINNNWLEQYKNSFTGEIRVTFKPEKRIDLLLDSDLKFTSRDLTSEQIYNHYINKKGFKEIYNKYNIDKHGFVIDDSDYALKISYKNDFLGEYSTKQNSYDTVDLSTGISREIFNDSGIIANNLTVWRKKIMDEIKELSQDNEQVIESLLDINIDEAQRKFSIKLKNNQEEAFSKYKKSAEGKLTGPLNANDYIKNTYIGPIEKAQVLGDSYDYKDDIASYLSKLNGFKINSNNIIIDRDTSAINTHRMVVRFVKPSGLYNAKDDYLLGQKVITFDWYDTKSDKVNDTDFSITKSETNHLSGAITLDNNKEDILLNQQNKKPFDALRIYRQSTQKYVDIDLYAKLNVESLEIYNLYKLDTNLLLASTSNGLYKISLSFDEGIKECQAIDLNGLKLNIKKDEIDKVKMVNNKLIIQYAGNLYLFQDFKFKSLISTVSDDIWVSSFEFVDNKLVYATIDSQIFYYDMLKDSTTAIKDVDLGFNSNELKVQFLIKNEDIYIFTNGVSDKIEKRWSMYKYSITSNKASIKYTLSGFGIDYDINSIDYDFKGNIYIVIKSYYRNDLFYRKKSIVIHENDSSKDWEGKGRLIIDNWNWDIDNYEYQIKKGVRFVDSYTEYKDGVYKIKQRLIFECIHEYVLKTTEFSFNIKS</sequence>
<feature type="chain" id="PRO_5008554041" evidence="2">
    <location>
        <begin position="24"/>
        <end position="860"/>
    </location>
</feature>
<dbReference type="KEGG" id="shj:SHELI_v1c08350"/>
<dbReference type="RefSeq" id="WP_069116996.1">
    <property type="nucleotide sequence ID" value="NZ_CP017015.1"/>
</dbReference>
<organism evidence="3 4">
    <name type="scientific">Spiroplasma helicoides</name>
    <dbReference type="NCBI Taxonomy" id="216938"/>
    <lineage>
        <taxon>Bacteria</taxon>
        <taxon>Bacillati</taxon>
        <taxon>Mycoplasmatota</taxon>
        <taxon>Mollicutes</taxon>
        <taxon>Entomoplasmatales</taxon>
        <taxon>Spiroplasmataceae</taxon>
        <taxon>Spiroplasma</taxon>
    </lineage>
</organism>
<dbReference type="EMBL" id="CP017015">
    <property type="protein sequence ID" value="AOG60784.1"/>
    <property type="molecule type" value="Genomic_DNA"/>
</dbReference>
<dbReference type="Proteomes" id="UP000094378">
    <property type="component" value="Chromosome"/>
</dbReference>
<dbReference type="STRING" id="216938.SHELI_v1c08350"/>
<evidence type="ECO:0000313" key="3">
    <source>
        <dbReference type="EMBL" id="AOG60784.1"/>
    </source>
</evidence>
<gene>
    <name evidence="3" type="ORF">SHELI_v1c08350</name>
</gene>
<reference evidence="3 4" key="1">
    <citation type="submission" date="2016-08" db="EMBL/GenBank/DDBJ databases">
        <title>Complete genome sequence of Spiroplasma helicoides TABS-2 (DSM 22551).</title>
        <authorList>
            <person name="Shen W.-Y."/>
            <person name="Lo W.-S."/>
            <person name="Lai Y.-C."/>
            <person name="Kuo C.-H."/>
        </authorList>
    </citation>
    <scope>NUCLEOTIDE SEQUENCE [LARGE SCALE GENOMIC DNA]</scope>
    <source>
        <strain evidence="3 4">TABS-2</strain>
    </source>
</reference>
<feature type="signal peptide" evidence="2">
    <location>
        <begin position="1"/>
        <end position="23"/>
    </location>
</feature>
<evidence type="ECO:0000313" key="4">
    <source>
        <dbReference type="Proteomes" id="UP000094378"/>
    </source>
</evidence>
<evidence type="ECO:0000256" key="1">
    <source>
        <dbReference type="SAM" id="MobiDB-lite"/>
    </source>
</evidence>
<dbReference type="OrthoDB" id="390464at2"/>
<evidence type="ECO:0000256" key="2">
    <source>
        <dbReference type="SAM" id="SignalP"/>
    </source>
</evidence>